<feature type="domain" description="PG-1098 ferredoxin-like" evidence="2">
    <location>
        <begin position="277"/>
        <end position="320"/>
    </location>
</feature>
<dbReference type="Gene3D" id="1.10.10.1110">
    <property type="entry name" value="Methyltransferase PG1098, N-terminal domain"/>
    <property type="match status" value="1"/>
</dbReference>
<dbReference type="AlphaFoldDB" id="A0A1M5BEN8"/>
<dbReference type="STRING" id="1346286.SAMN05444362_10643"/>
<dbReference type="InterPro" id="IPR041497">
    <property type="entry name" value="Thump-like"/>
</dbReference>
<reference evidence="4" key="1">
    <citation type="submission" date="2016-11" db="EMBL/GenBank/DDBJ databases">
        <authorList>
            <person name="Varghese N."/>
            <person name="Submissions S."/>
        </authorList>
    </citation>
    <scope>NUCLEOTIDE SEQUENCE [LARGE SCALE GENOMIC DNA]</scope>
    <source>
        <strain evidence="4">DSM 27370</strain>
    </source>
</reference>
<evidence type="ECO:0000259" key="2">
    <source>
        <dbReference type="Pfam" id="PF22013"/>
    </source>
</evidence>
<sequence>MIDISPETKQFIDEHENDDIRALALKAHSYPQVDMQVAIQQIAGRQTARYKLPLWYTHKDIVYPVHLSMEQCSSQSTAEYKATLATGDNVIDLTGGLGVDISFMARGKNSAAYVEIQEQLCKLAEANFKVLDLPQITVINNNGVKYIESVNRIWDTIYIDPARRSNSGRKTVLIEDCTPNLIEIDDLLNQKGKQTIIKLSPMLDITLALQSLTNVTDVHIISVNNECKELLFIKEQKPKETQLHCINISGNCTDSFIYKKSEEPQATATYTDTVKEYLYEPNASMLKAGCFKLISERFNIQKLHINSHLYTSDTYIESFPGRHFRVKKTLAPNKKECKQYLSMPQANISTRNYPFSVAEIRKQTKLKEGGDDYIFATTLVNEKKVLILCEKVIYQ</sequence>
<evidence type="ECO:0000313" key="3">
    <source>
        <dbReference type="EMBL" id="SHF40969.1"/>
    </source>
</evidence>
<dbReference type="InterPro" id="IPR054168">
    <property type="entry name" value="PG_1098_Fer"/>
</dbReference>
<protein>
    <submittedName>
        <fullName evidence="3">Uncharacterized protein</fullName>
    </submittedName>
</protein>
<evidence type="ECO:0000313" key="4">
    <source>
        <dbReference type="Proteomes" id="UP000184480"/>
    </source>
</evidence>
<dbReference type="OrthoDB" id="1000417at2"/>
<dbReference type="Pfam" id="PF22013">
    <property type="entry name" value="PG_1098_Fer"/>
    <property type="match status" value="1"/>
</dbReference>
<gene>
    <name evidence="3" type="ORF">SAMN05444362_10643</name>
</gene>
<dbReference type="SUPFAM" id="SSF53335">
    <property type="entry name" value="S-adenosyl-L-methionine-dependent methyltransferases"/>
    <property type="match status" value="1"/>
</dbReference>
<dbReference type="InterPro" id="IPR029063">
    <property type="entry name" value="SAM-dependent_MTases_sf"/>
</dbReference>
<keyword evidence="4" id="KW-1185">Reference proteome</keyword>
<feature type="domain" description="THUMP-like" evidence="1">
    <location>
        <begin position="321"/>
        <end position="391"/>
    </location>
</feature>
<accession>A0A1M5BEN8</accession>
<name>A0A1M5BEN8_9BACT</name>
<organism evidence="3 4">
    <name type="scientific">Dysgonomonas macrotermitis</name>
    <dbReference type="NCBI Taxonomy" id="1346286"/>
    <lineage>
        <taxon>Bacteria</taxon>
        <taxon>Pseudomonadati</taxon>
        <taxon>Bacteroidota</taxon>
        <taxon>Bacteroidia</taxon>
        <taxon>Bacteroidales</taxon>
        <taxon>Dysgonomonadaceae</taxon>
        <taxon>Dysgonomonas</taxon>
    </lineage>
</organism>
<dbReference type="Gene3D" id="3.40.50.150">
    <property type="entry name" value="Vaccinia Virus protein VP39"/>
    <property type="match status" value="1"/>
</dbReference>
<dbReference type="Pfam" id="PF18096">
    <property type="entry name" value="Thump_like"/>
    <property type="match status" value="1"/>
</dbReference>
<dbReference type="RefSeq" id="WP_062183487.1">
    <property type="nucleotide sequence ID" value="NZ_BBXL01000021.1"/>
</dbReference>
<dbReference type="Proteomes" id="UP000184480">
    <property type="component" value="Unassembled WGS sequence"/>
</dbReference>
<dbReference type="EMBL" id="FQUC01000006">
    <property type="protein sequence ID" value="SHF40969.1"/>
    <property type="molecule type" value="Genomic_DNA"/>
</dbReference>
<proteinExistence type="predicted"/>
<evidence type="ECO:0000259" key="1">
    <source>
        <dbReference type="Pfam" id="PF18096"/>
    </source>
</evidence>